<evidence type="ECO:0000256" key="1">
    <source>
        <dbReference type="ARBA" id="ARBA00023125"/>
    </source>
</evidence>
<dbReference type="PROSITE" id="PS50977">
    <property type="entry name" value="HTH_TETR_2"/>
    <property type="match status" value="1"/>
</dbReference>
<dbReference type="GO" id="GO:0003677">
    <property type="term" value="F:DNA binding"/>
    <property type="evidence" value="ECO:0007669"/>
    <property type="project" value="UniProtKB-UniRule"/>
</dbReference>
<dbReference type="EMBL" id="CP095350">
    <property type="protein sequence ID" value="XAG85362.1"/>
    <property type="molecule type" value="Genomic_DNA"/>
</dbReference>
<name>A0AAU6VJ67_UNCXX</name>
<feature type="domain" description="HTH tetR-type" evidence="3">
    <location>
        <begin position="1"/>
        <end position="61"/>
    </location>
</feature>
<gene>
    <name evidence="4" type="ORF">MRM63_05100</name>
</gene>
<dbReference type="PRINTS" id="PR00455">
    <property type="entry name" value="HTHTETR"/>
</dbReference>
<dbReference type="InterPro" id="IPR025722">
    <property type="entry name" value="TetR"/>
</dbReference>
<organism evidence="4">
    <name type="scientific">bacterium 19MO03SA05</name>
    <dbReference type="NCBI Taxonomy" id="2920620"/>
    <lineage>
        <taxon>Bacteria</taxon>
    </lineage>
</organism>
<dbReference type="PANTHER" id="PTHR43479">
    <property type="entry name" value="ACREF/ENVCD OPERON REPRESSOR-RELATED"/>
    <property type="match status" value="1"/>
</dbReference>
<dbReference type="Pfam" id="PF13972">
    <property type="entry name" value="TetR"/>
    <property type="match status" value="1"/>
</dbReference>
<reference evidence="4" key="1">
    <citation type="submission" date="2022-03" db="EMBL/GenBank/DDBJ databases">
        <title>Sea Food Isolates.</title>
        <authorList>
            <person name="Li c."/>
        </authorList>
    </citation>
    <scope>NUCLEOTIDE SEQUENCE</scope>
    <source>
        <strain evidence="4">19MO03SA05</strain>
    </source>
</reference>
<dbReference type="Gene3D" id="1.10.357.10">
    <property type="entry name" value="Tetracycline Repressor, domain 2"/>
    <property type="match status" value="1"/>
</dbReference>
<dbReference type="InterPro" id="IPR050624">
    <property type="entry name" value="HTH-type_Tx_Regulator"/>
</dbReference>
<sequence length="217" mass="25641">MKTHDKIILASLKLFNEKGERAVNTNHIAEYLGISPGNLYYHFRNKEDIIKSIFEKYIEHTQQSFIADDENTPAEVFLQQYCDQVFNSFWQFRFFHSSMPGIVLRDKELHKRYLSVHSVLGERAKYSVIRLKNDQIINIDEQDIDDLVELMRVVGSFWMNYLMANKLNGKITKTELYRGILKIINLLWPYTTPTGKQRLSVLRVRYQKLSRSKKSLT</sequence>
<evidence type="ECO:0000259" key="3">
    <source>
        <dbReference type="PROSITE" id="PS50977"/>
    </source>
</evidence>
<protein>
    <submittedName>
        <fullName evidence="4">TetR/AcrR family transcriptional regulator</fullName>
    </submittedName>
</protein>
<feature type="DNA-binding region" description="H-T-H motif" evidence="2">
    <location>
        <begin position="24"/>
        <end position="43"/>
    </location>
</feature>
<dbReference type="AlphaFoldDB" id="A0AAU6VJ67"/>
<accession>A0AAU6VJ67</accession>
<proteinExistence type="predicted"/>
<dbReference type="PANTHER" id="PTHR43479:SF12">
    <property type="entry name" value="TRANSCRIPTIONAL REGULATORY PROTEIN"/>
    <property type="match status" value="1"/>
</dbReference>
<dbReference type="Pfam" id="PF00440">
    <property type="entry name" value="TetR_N"/>
    <property type="match status" value="1"/>
</dbReference>
<dbReference type="InterPro" id="IPR001647">
    <property type="entry name" value="HTH_TetR"/>
</dbReference>
<dbReference type="InterPro" id="IPR009057">
    <property type="entry name" value="Homeodomain-like_sf"/>
</dbReference>
<evidence type="ECO:0000256" key="2">
    <source>
        <dbReference type="PROSITE-ProRule" id="PRU00335"/>
    </source>
</evidence>
<evidence type="ECO:0000313" key="4">
    <source>
        <dbReference type="EMBL" id="XAG85362.1"/>
    </source>
</evidence>
<keyword evidence="1 2" id="KW-0238">DNA-binding</keyword>
<dbReference type="SUPFAM" id="SSF46689">
    <property type="entry name" value="Homeodomain-like"/>
    <property type="match status" value="1"/>
</dbReference>